<dbReference type="Proteomes" id="UP000747399">
    <property type="component" value="Unassembled WGS sequence"/>
</dbReference>
<name>A0A8J4BZR9_9CHLO</name>
<proteinExistence type="predicted"/>
<evidence type="ECO:0000313" key="2">
    <source>
        <dbReference type="EMBL" id="GIL68595.1"/>
    </source>
</evidence>
<reference evidence="2" key="1">
    <citation type="journal article" date="2021" name="Proc. Natl. Acad. Sci. U.S.A.">
        <title>Three genomes in the algal genus Volvox reveal the fate of a haploid sex-determining region after a transition to homothallism.</title>
        <authorList>
            <person name="Yamamoto K."/>
            <person name="Hamaji T."/>
            <person name="Kawai-Toyooka H."/>
            <person name="Matsuzaki R."/>
            <person name="Takahashi F."/>
            <person name="Nishimura Y."/>
            <person name="Kawachi M."/>
            <person name="Noguchi H."/>
            <person name="Minakuchi Y."/>
            <person name="Umen J.G."/>
            <person name="Toyoda A."/>
            <person name="Nozaki H."/>
        </authorList>
    </citation>
    <scope>NUCLEOTIDE SEQUENCE</scope>
    <source>
        <strain evidence="2">NIES-3780</strain>
    </source>
</reference>
<feature type="compositionally biased region" description="Polar residues" evidence="1">
    <location>
        <begin position="76"/>
        <end position="90"/>
    </location>
</feature>
<feature type="non-terminal residue" evidence="2">
    <location>
        <position position="1"/>
    </location>
</feature>
<accession>A0A8J4BZR9</accession>
<evidence type="ECO:0000313" key="3">
    <source>
        <dbReference type="Proteomes" id="UP000747399"/>
    </source>
</evidence>
<feature type="compositionally biased region" description="Basic and acidic residues" evidence="1">
    <location>
        <begin position="64"/>
        <end position="75"/>
    </location>
</feature>
<feature type="region of interest" description="Disordered" evidence="1">
    <location>
        <begin position="1"/>
        <end position="100"/>
    </location>
</feature>
<sequence>AANEPRSCCEVPTPRPSSSSMAGAGVGRPMGPRGKDAAAPLPTPPPPPPPRSTLARASGAAIRHSNESHEGRESTDSQTEITTSPHSPLVQTPRCALELW</sequence>
<dbReference type="EMBL" id="BNCO01000121">
    <property type="protein sequence ID" value="GIL68595.1"/>
    <property type="molecule type" value="Genomic_DNA"/>
</dbReference>
<keyword evidence="3" id="KW-1185">Reference proteome</keyword>
<gene>
    <name evidence="2" type="ORF">Vafri_21843</name>
</gene>
<protein>
    <submittedName>
        <fullName evidence="2">Uncharacterized protein</fullName>
    </submittedName>
</protein>
<evidence type="ECO:0000256" key="1">
    <source>
        <dbReference type="SAM" id="MobiDB-lite"/>
    </source>
</evidence>
<dbReference type="AlphaFoldDB" id="A0A8J4BZR9"/>
<organism evidence="2 3">
    <name type="scientific">Volvox africanus</name>
    <dbReference type="NCBI Taxonomy" id="51714"/>
    <lineage>
        <taxon>Eukaryota</taxon>
        <taxon>Viridiplantae</taxon>
        <taxon>Chlorophyta</taxon>
        <taxon>core chlorophytes</taxon>
        <taxon>Chlorophyceae</taxon>
        <taxon>CS clade</taxon>
        <taxon>Chlamydomonadales</taxon>
        <taxon>Volvocaceae</taxon>
        <taxon>Volvox</taxon>
    </lineage>
</organism>
<feature type="compositionally biased region" description="Pro residues" evidence="1">
    <location>
        <begin position="41"/>
        <end position="51"/>
    </location>
</feature>
<comment type="caution">
    <text evidence="2">The sequence shown here is derived from an EMBL/GenBank/DDBJ whole genome shotgun (WGS) entry which is preliminary data.</text>
</comment>